<proteinExistence type="predicted"/>
<dbReference type="STRING" id="1586287.BBK82_18875"/>
<dbReference type="AlphaFoldDB" id="A0A1B2HJA9"/>
<organism evidence="2 3">
    <name type="scientific">Lentzea guizhouensis</name>
    <dbReference type="NCBI Taxonomy" id="1586287"/>
    <lineage>
        <taxon>Bacteria</taxon>
        <taxon>Bacillati</taxon>
        <taxon>Actinomycetota</taxon>
        <taxon>Actinomycetes</taxon>
        <taxon>Pseudonocardiales</taxon>
        <taxon>Pseudonocardiaceae</taxon>
        <taxon>Lentzea</taxon>
    </lineage>
</organism>
<dbReference type="Proteomes" id="UP000093053">
    <property type="component" value="Chromosome"/>
</dbReference>
<gene>
    <name evidence="2" type="ORF">BBK82_18875</name>
</gene>
<keyword evidence="3" id="KW-1185">Reference proteome</keyword>
<dbReference type="Pfam" id="PF12079">
    <property type="entry name" value="DUF3558"/>
    <property type="match status" value="1"/>
</dbReference>
<name>A0A1B2HJA9_9PSEU</name>
<accession>A0A1B2HJA9</accession>
<dbReference type="EMBL" id="CP016793">
    <property type="protein sequence ID" value="ANZ37818.1"/>
    <property type="molecule type" value="Genomic_DNA"/>
</dbReference>
<evidence type="ECO:0000256" key="1">
    <source>
        <dbReference type="SAM" id="MobiDB-lite"/>
    </source>
</evidence>
<dbReference type="InterPro" id="IPR024520">
    <property type="entry name" value="DUF3558"/>
</dbReference>
<dbReference type="OrthoDB" id="5184069at2"/>
<evidence type="ECO:0000313" key="3">
    <source>
        <dbReference type="Proteomes" id="UP000093053"/>
    </source>
</evidence>
<sequence length="196" mass="20410">MRNRALLAGAVVAVVAAGCTTPPDRSSGDSGTPAPAPTTTVTRPSFAPRPLAIPLNDVDPCAVLTPDQRLSLSLDNPPSPYVETSFGGAKACTIRSTTSGNVARLALVLVSGADVWLSENAQVDYTLGTIEGYTAVTVRTPEMDDVCTVEVDVAEGQFLDVMFRDGGNSGAVQQDHLCLGAQRVAEAAMASLIHRR</sequence>
<evidence type="ECO:0008006" key="4">
    <source>
        <dbReference type="Google" id="ProtNLM"/>
    </source>
</evidence>
<evidence type="ECO:0000313" key="2">
    <source>
        <dbReference type="EMBL" id="ANZ37818.1"/>
    </source>
</evidence>
<reference evidence="2 3" key="1">
    <citation type="submission" date="2016-07" db="EMBL/GenBank/DDBJ databases">
        <title>Complete genome sequence of the Lentzea guizhouensis DHS C013.</title>
        <authorList>
            <person name="Cao C."/>
        </authorList>
    </citation>
    <scope>NUCLEOTIDE SEQUENCE [LARGE SCALE GENOMIC DNA]</scope>
    <source>
        <strain evidence="2 3">DHS C013</strain>
    </source>
</reference>
<dbReference type="KEGG" id="led:BBK82_18875"/>
<feature type="region of interest" description="Disordered" evidence="1">
    <location>
        <begin position="20"/>
        <end position="47"/>
    </location>
</feature>
<protein>
    <recommendedName>
        <fullName evidence="4">DUF3558 domain-containing protein</fullName>
    </recommendedName>
</protein>
<dbReference type="PROSITE" id="PS51257">
    <property type="entry name" value="PROKAR_LIPOPROTEIN"/>
    <property type="match status" value="1"/>
</dbReference>
<dbReference type="RefSeq" id="WP_065916179.1">
    <property type="nucleotide sequence ID" value="NZ_CP016793.1"/>
</dbReference>